<name>A0ABT7L607_9BACI</name>
<dbReference type="InterPro" id="IPR055571">
    <property type="entry name" value="DUF7147"/>
</dbReference>
<feature type="domain" description="DUF7147" evidence="1">
    <location>
        <begin position="1"/>
        <end position="125"/>
    </location>
</feature>
<proteinExistence type="predicted"/>
<keyword evidence="2" id="KW-0808">Transferase</keyword>
<keyword evidence="3" id="KW-1185">Reference proteome</keyword>
<gene>
    <name evidence="2" type="ORF">QQS35_12610</name>
</gene>
<dbReference type="RefSeq" id="WP_285932509.1">
    <property type="nucleotide sequence ID" value="NZ_JASTZU010000038.1"/>
</dbReference>
<organism evidence="2 3">
    <name type="scientific">Aquibacillus rhizosphaerae</name>
    <dbReference type="NCBI Taxonomy" id="3051431"/>
    <lineage>
        <taxon>Bacteria</taxon>
        <taxon>Bacillati</taxon>
        <taxon>Bacillota</taxon>
        <taxon>Bacilli</taxon>
        <taxon>Bacillales</taxon>
        <taxon>Bacillaceae</taxon>
        <taxon>Aquibacillus</taxon>
    </lineage>
</organism>
<comment type="caution">
    <text evidence="2">The sequence shown here is derived from an EMBL/GenBank/DDBJ whole genome shotgun (WGS) entry which is preliminary data.</text>
</comment>
<accession>A0ABT7L607</accession>
<evidence type="ECO:0000313" key="2">
    <source>
        <dbReference type="EMBL" id="MDL4841284.1"/>
    </source>
</evidence>
<dbReference type="EMBL" id="JASTZU010000038">
    <property type="protein sequence ID" value="MDL4841284.1"/>
    <property type="molecule type" value="Genomic_DNA"/>
</dbReference>
<protein>
    <submittedName>
        <fullName evidence="2">Methylthioribose kinase</fullName>
    </submittedName>
</protein>
<keyword evidence="2" id="KW-0418">Kinase</keyword>
<evidence type="ECO:0000259" key="1">
    <source>
        <dbReference type="Pfam" id="PF23648"/>
    </source>
</evidence>
<reference evidence="2 3" key="1">
    <citation type="submission" date="2023-06" db="EMBL/GenBank/DDBJ databases">
        <title>Aquibacillus rhizosphaerae LR5S19.</title>
        <authorList>
            <person name="Sun J.-Q."/>
        </authorList>
    </citation>
    <scope>NUCLEOTIDE SEQUENCE [LARGE SCALE GENOMIC DNA]</scope>
    <source>
        <strain evidence="2 3">LR5S19</strain>
    </source>
</reference>
<dbReference type="Proteomes" id="UP001235343">
    <property type="component" value="Unassembled WGS sequence"/>
</dbReference>
<dbReference type="GO" id="GO:0016301">
    <property type="term" value="F:kinase activity"/>
    <property type="evidence" value="ECO:0007669"/>
    <property type="project" value="UniProtKB-KW"/>
</dbReference>
<sequence>MVQRFIELGEGYSDLYELIELAKSMPERVENFIIIKTAKRDETLASLALVMKPTEEGNFQQIYICLEGIPLEDSKQSKRYQLFEQLALSFNKEVKSITVKPSSFFHEKTLYYQYLLGIFQMNRLIRSNF</sequence>
<dbReference type="Pfam" id="PF23648">
    <property type="entry name" value="DUF7147"/>
    <property type="match status" value="1"/>
</dbReference>
<evidence type="ECO:0000313" key="3">
    <source>
        <dbReference type="Proteomes" id="UP001235343"/>
    </source>
</evidence>